<dbReference type="EMBL" id="JBDJPC010000003">
    <property type="protein sequence ID" value="KAL1509029.1"/>
    <property type="molecule type" value="Genomic_DNA"/>
</dbReference>
<name>A0ABD1F1M6_HYPHA</name>
<organism evidence="2 3">
    <name type="scientific">Hypothenemus hampei</name>
    <name type="common">Coffee berry borer</name>
    <dbReference type="NCBI Taxonomy" id="57062"/>
    <lineage>
        <taxon>Eukaryota</taxon>
        <taxon>Metazoa</taxon>
        <taxon>Ecdysozoa</taxon>
        <taxon>Arthropoda</taxon>
        <taxon>Hexapoda</taxon>
        <taxon>Insecta</taxon>
        <taxon>Pterygota</taxon>
        <taxon>Neoptera</taxon>
        <taxon>Endopterygota</taxon>
        <taxon>Coleoptera</taxon>
        <taxon>Polyphaga</taxon>
        <taxon>Cucujiformia</taxon>
        <taxon>Curculionidae</taxon>
        <taxon>Scolytinae</taxon>
        <taxon>Hypothenemus</taxon>
    </lineage>
</organism>
<comment type="caution">
    <text evidence="2">The sequence shown here is derived from an EMBL/GenBank/DDBJ whole genome shotgun (WGS) entry which is preliminary data.</text>
</comment>
<protein>
    <submittedName>
        <fullName evidence="2">Uncharacterized protein</fullName>
    </submittedName>
</protein>
<keyword evidence="3" id="KW-1185">Reference proteome</keyword>
<keyword evidence="1" id="KW-0472">Membrane</keyword>
<gene>
    <name evidence="2" type="ORF">ABEB36_003834</name>
</gene>
<dbReference type="AlphaFoldDB" id="A0ABD1F1M6"/>
<evidence type="ECO:0000313" key="3">
    <source>
        <dbReference type="Proteomes" id="UP001566132"/>
    </source>
</evidence>
<reference evidence="2 3" key="1">
    <citation type="submission" date="2024-05" db="EMBL/GenBank/DDBJ databases">
        <title>Genetic variation in Jamaican populations of the coffee berry borer (Hypothenemus hampei).</title>
        <authorList>
            <person name="Errbii M."/>
            <person name="Myrie A."/>
        </authorList>
    </citation>
    <scope>NUCLEOTIDE SEQUENCE [LARGE SCALE GENOMIC DNA]</scope>
    <source>
        <strain evidence="2">JA-Hopewell-2020-01-JO</strain>
        <tissue evidence="2">Whole body</tissue>
    </source>
</reference>
<keyword evidence="1" id="KW-0812">Transmembrane</keyword>
<evidence type="ECO:0000256" key="1">
    <source>
        <dbReference type="SAM" id="Phobius"/>
    </source>
</evidence>
<keyword evidence="1" id="KW-1133">Transmembrane helix</keyword>
<sequence length="204" mass="23437">MNYDGEYLDLPIKPKIMKPILQYPPLLQSPPKIKKEKWNHLQELKSVLPKDTHSFYDNILHEVLPEHPRYGYLYTLRLVFTVIVIVIVAVMTATIVGSRIQRTNINMREDLPSELKLEIACRYLAIGNSLGSLQYNLELCGISLITLTAFALPNCIRKETSDIIITPDIKDQQTRQIIPGFWGNGETPNHLQLTLQRNYPQEAQ</sequence>
<dbReference type="Proteomes" id="UP001566132">
    <property type="component" value="Unassembled WGS sequence"/>
</dbReference>
<accession>A0ABD1F1M6</accession>
<proteinExistence type="predicted"/>
<evidence type="ECO:0000313" key="2">
    <source>
        <dbReference type="EMBL" id="KAL1509029.1"/>
    </source>
</evidence>
<feature type="transmembrane region" description="Helical" evidence="1">
    <location>
        <begin position="74"/>
        <end position="98"/>
    </location>
</feature>